<proteinExistence type="inferred from homology"/>
<evidence type="ECO:0000256" key="4">
    <source>
        <dbReference type="ARBA" id="ARBA00022691"/>
    </source>
</evidence>
<dbReference type="SFLD" id="SFLDG01065">
    <property type="entry name" value="anaerobic_coproporphyrinogen-I"/>
    <property type="match status" value="2"/>
</dbReference>
<sequence length="397" mass="43414">MPLTLRADAADTPIEPGALVTVPGRTLSCYVHVPFCATRCGYCDFNTYTPSQLTGMTTRDYVQAAHREIERARHELDDGRPLATVFFGGGTPTMAADDELAGLLDHLRQAFGLAPGAEITTEANPETLDEQRLDRLLDAGFNRLSLGMQSGDEQVLATLERHHTPGRAVQVARWAHRAGFDNVSLDLIYGAPGETMDQWRVSLETALEADPEHVSAYSLIVEDGTAMARHIAHGRLPEPDEDLEADKYLLAEERLGAAGLANYEISNWSRPGREAAHNMAYWRSDDWWGIGPGAYSHVGAARWWNVRHPRRYAAMLAAGTGPRAGHEILDEATSHEEVVMLGLRLRDGVRMTELTRAERSALPGLAGRGLVEVREGAVRLTLAGRLLGDAVTLEILG</sequence>
<keyword evidence="7 9" id="KW-0411">Iron-sulfur</keyword>
<dbReference type="GO" id="GO:0004109">
    <property type="term" value="F:coproporphyrinogen oxidase activity"/>
    <property type="evidence" value="ECO:0007669"/>
    <property type="project" value="InterPro"/>
</dbReference>
<keyword evidence="8 9" id="KW-0143">Chaperone</keyword>
<evidence type="ECO:0000256" key="1">
    <source>
        <dbReference type="ARBA" id="ARBA00006100"/>
    </source>
</evidence>
<dbReference type="SUPFAM" id="SSF102114">
    <property type="entry name" value="Radical SAM enzymes"/>
    <property type="match status" value="1"/>
</dbReference>
<comment type="similarity">
    <text evidence="1">Belongs to the anaerobic coproporphyrinogen-III oxidase family. HemW subfamily.</text>
</comment>
<dbReference type="NCBIfam" id="TIGR00539">
    <property type="entry name" value="hemN_rel"/>
    <property type="match status" value="1"/>
</dbReference>
<evidence type="ECO:0000256" key="7">
    <source>
        <dbReference type="ARBA" id="ARBA00023014"/>
    </source>
</evidence>
<evidence type="ECO:0000256" key="5">
    <source>
        <dbReference type="ARBA" id="ARBA00022723"/>
    </source>
</evidence>
<dbReference type="SFLD" id="SFLDS00029">
    <property type="entry name" value="Radical_SAM"/>
    <property type="match status" value="2"/>
</dbReference>
<evidence type="ECO:0000313" key="11">
    <source>
        <dbReference type="EMBL" id="SPF67536.1"/>
    </source>
</evidence>
<dbReference type="AlphaFoldDB" id="A0A375I243"/>
<evidence type="ECO:0000256" key="2">
    <source>
        <dbReference type="ARBA" id="ARBA00017228"/>
    </source>
</evidence>
<dbReference type="PANTHER" id="PTHR13932">
    <property type="entry name" value="COPROPORPHYRINIGEN III OXIDASE"/>
    <property type="match status" value="1"/>
</dbReference>
<protein>
    <recommendedName>
        <fullName evidence="2 9">Heme chaperone HemW</fullName>
    </recommendedName>
</protein>
<dbReference type="InterPro" id="IPR007197">
    <property type="entry name" value="rSAM"/>
</dbReference>
<keyword evidence="9" id="KW-0963">Cytoplasm</keyword>
<feature type="domain" description="Radical SAM core" evidence="10">
    <location>
        <begin position="21"/>
        <end position="261"/>
    </location>
</feature>
<dbReference type="SFLD" id="SFLDG01082">
    <property type="entry name" value="B12-binding_domain_containing"/>
    <property type="match status" value="1"/>
</dbReference>
<dbReference type="InterPro" id="IPR006638">
    <property type="entry name" value="Elp3/MiaA/NifB-like_rSAM"/>
</dbReference>
<keyword evidence="12" id="KW-1185">Reference proteome</keyword>
<dbReference type="InterPro" id="IPR058240">
    <property type="entry name" value="rSAM_sf"/>
</dbReference>
<dbReference type="Pfam" id="PF04055">
    <property type="entry name" value="Radical_SAM"/>
    <property type="match status" value="1"/>
</dbReference>
<dbReference type="GO" id="GO:0051539">
    <property type="term" value="F:4 iron, 4 sulfur cluster binding"/>
    <property type="evidence" value="ECO:0007669"/>
    <property type="project" value="UniProtKB-UniRule"/>
</dbReference>
<dbReference type="SMART" id="SM00729">
    <property type="entry name" value="Elp3"/>
    <property type="match status" value="1"/>
</dbReference>
<comment type="subcellular location">
    <subcellularLocation>
        <location evidence="9">Cytoplasm</location>
    </subcellularLocation>
</comment>
<dbReference type="GO" id="GO:0046872">
    <property type="term" value="F:metal ion binding"/>
    <property type="evidence" value="ECO:0007669"/>
    <property type="project" value="UniProtKB-UniRule"/>
</dbReference>
<evidence type="ECO:0000256" key="9">
    <source>
        <dbReference type="RuleBase" id="RU364116"/>
    </source>
</evidence>
<evidence type="ECO:0000256" key="3">
    <source>
        <dbReference type="ARBA" id="ARBA00022617"/>
    </source>
</evidence>
<keyword evidence="3 9" id="KW-0349">Heme</keyword>
<keyword evidence="4 9" id="KW-0949">S-adenosyl-L-methionine</keyword>
<dbReference type="GO" id="GO:0005737">
    <property type="term" value="C:cytoplasm"/>
    <property type="evidence" value="ECO:0007669"/>
    <property type="project" value="UniProtKB-SubCell"/>
</dbReference>
<dbReference type="Proteomes" id="UP000265962">
    <property type="component" value="Unassembled WGS sequence"/>
</dbReference>
<dbReference type="PROSITE" id="PS51918">
    <property type="entry name" value="RADICAL_SAM"/>
    <property type="match status" value="1"/>
</dbReference>
<dbReference type="GO" id="GO:0006779">
    <property type="term" value="P:porphyrin-containing compound biosynthetic process"/>
    <property type="evidence" value="ECO:0007669"/>
    <property type="project" value="InterPro"/>
</dbReference>
<dbReference type="CDD" id="cd01335">
    <property type="entry name" value="Radical_SAM"/>
    <property type="match status" value="1"/>
</dbReference>
<dbReference type="SFLD" id="SFLDF00562">
    <property type="entry name" value="HemN-like__clustered_with_heat"/>
    <property type="match status" value="1"/>
</dbReference>
<dbReference type="InterPro" id="IPR034505">
    <property type="entry name" value="Coproporphyrinogen-III_oxidase"/>
</dbReference>
<evidence type="ECO:0000256" key="8">
    <source>
        <dbReference type="ARBA" id="ARBA00023186"/>
    </source>
</evidence>
<evidence type="ECO:0000313" key="12">
    <source>
        <dbReference type="Proteomes" id="UP000265962"/>
    </source>
</evidence>
<evidence type="ECO:0000259" key="10">
    <source>
        <dbReference type="PROSITE" id="PS51918"/>
    </source>
</evidence>
<keyword evidence="5 9" id="KW-0479">Metal-binding</keyword>
<dbReference type="InterPro" id="IPR004559">
    <property type="entry name" value="HemW-like"/>
</dbReference>
<dbReference type="InterPro" id="IPR013785">
    <property type="entry name" value="Aldolase_TIM"/>
</dbReference>
<keyword evidence="6 9" id="KW-0408">Iron</keyword>
<name>A0A375I243_9ACTN</name>
<comment type="function">
    <text evidence="9">Probably acts as a heme chaperone, transferring heme to an unknown acceptor. Binds one molecule of heme per monomer, possibly covalently. Binds 1 [4Fe-4S] cluster. The cluster is coordinated with 3 cysteines and an exchangeable S-adenosyl-L-methionine.</text>
</comment>
<keyword evidence="11" id="KW-0560">Oxidoreductase</keyword>
<keyword evidence="9" id="KW-0004">4Fe-4S</keyword>
<dbReference type="PANTHER" id="PTHR13932:SF5">
    <property type="entry name" value="RADICAL S-ADENOSYL METHIONINE DOMAIN-CONTAINING PROTEIN 1, MITOCHONDRIAL"/>
    <property type="match status" value="1"/>
</dbReference>
<dbReference type="EMBL" id="OMOH01000002">
    <property type="protein sequence ID" value="SPF67536.1"/>
    <property type="molecule type" value="Genomic_DNA"/>
</dbReference>
<accession>A0A375I243</accession>
<dbReference type="SFLD" id="SFLDF00288">
    <property type="entry name" value="HemN-like__clustered_with_nucl"/>
    <property type="match status" value="1"/>
</dbReference>
<gene>
    <name evidence="11" type="ORF">PROPJV5_0490</name>
</gene>
<organism evidence="11 12">
    <name type="scientific">Propionibacterium ruminifibrarum</name>
    <dbReference type="NCBI Taxonomy" id="1962131"/>
    <lineage>
        <taxon>Bacteria</taxon>
        <taxon>Bacillati</taxon>
        <taxon>Actinomycetota</taxon>
        <taxon>Actinomycetes</taxon>
        <taxon>Propionibacteriales</taxon>
        <taxon>Propionibacteriaceae</taxon>
        <taxon>Propionibacterium</taxon>
    </lineage>
</organism>
<reference evidence="12" key="1">
    <citation type="submission" date="2018-02" db="EMBL/GenBank/DDBJ databases">
        <authorList>
            <person name="Hornung B."/>
        </authorList>
    </citation>
    <scope>NUCLEOTIDE SEQUENCE [LARGE SCALE GENOMIC DNA]</scope>
</reference>
<dbReference type="Gene3D" id="3.20.20.70">
    <property type="entry name" value="Aldolase class I"/>
    <property type="match status" value="1"/>
</dbReference>
<evidence type="ECO:0000256" key="6">
    <source>
        <dbReference type="ARBA" id="ARBA00023004"/>
    </source>
</evidence>